<dbReference type="PROSITE" id="PS50089">
    <property type="entry name" value="ZF_RING_2"/>
    <property type="match status" value="1"/>
</dbReference>
<keyword evidence="6 10" id="KW-1133">Transmembrane helix</keyword>
<evidence type="ECO:0000256" key="7">
    <source>
        <dbReference type="ARBA" id="ARBA00023136"/>
    </source>
</evidence>
<dbReference type="Gene3D" id="3.30.40.10">
    <property type="entry name" value="Zinc/RING finger domain, C3HC4 (zinc finger)"/>
    <property type="match status" value="1"/>
</dbReference>
<keyword evidence="7 10" id="KW-0472">Membrane</keyword>
<evidence type="ECO:0000256" key="6">
    <source>
        <dbReference type="ARBA" id="ARBA00022989"/>
    </source>
</evidence>
<dbReference type="GO" id="GO:0061630">
    <property type="term" value="F:ubiquitin protein ligase activity"/>
    <property type="evidence" value="ECO:0007669"/>
    <property type="project" value="TreeGrafter"/>
</dbReference>
<dbReference type="GO" id="GO:0008270">
    <property type="term" value="F:zinc ion binding"/>
    <property type="evidence" value="ECO:0007669"/>
    <property type="project" value="UniProtKB-KW"/>
</dbReference>
<keyword evidence="2 10" id="KW-0812">Transmembrane</keyword>
<evidence type="ECO:0000256" key="8">
    <source>
        <dbReference type="PROSITE-ProRule" id="PRU00175"/>
    </source>
</evidence>
<name>A0A8J6LIH9_TENMO</name>
<feature type="compositionally biased region" description="Polar residues" evidence="9">
    <location>
        <begin position="480"/>
        <end position="492"/>
    </location>
</feature>
<reference evidence="12" key="2">
    <citation type="submission" date="2021-08" db="EMBL/GenBank/DDBJ databases">
        <authorList>
            <person name="Eriksson T."/>
        </authorList>
    </citation>
    <scope>NUCLEOTIDE SEQUENCE</scope>
    <source>
        <strain evidence="12">Stoneville</strain>
        <tissue evidence="12">Whole head</tissue>
    </source>
</reference>
<dbReference type="GO" id="GO:0000139">
    <property type="term" value="C:Golgi membrane"/>
    <property type="evidence" value="ECO:0007669"/>
    <property type="project" value="TreeGrafter"/>
</dbReference>
<keyword evidence="13" id="KW-1185">Reference proteome</keyword>
<protein>
    <recommendedName>
        <fullName evidence="11">RING-type domain-containing protein</fullName>
    </recommendedName>
</protein>
<feature type="domain" description="RING-type" evidence="11">
    <location>
        <begin position="982"/>
        <end position="1032"/>
    </location>
</feature>
<feature type="transmembrane region" description="Helical" evidence="10">
    <location>
        <begin position="826"/>
        <end position="851"/>
    </location>
</feature>
<dbReference type="Proteomes" id="UP000719412">
    <property type="component" value="Unassembled WGS sequence"/>
</dbReference>
<feature type="transmembrane region" description="Helical" evidence="10">
    <location>
        <begin position="896"/>
        <end position="924"/>
    </location>
</feature>
<dbReference type="InterPro" id="IPR001841">
    <property type="entry name" value="Znf_RING"/>
</dbReference>
<dbReference type="InterPro" id="IPR040176">
    <property type="entry name" value="RNF121/RNF175"/>
</dbReference>
<keyword evidence="3" id="KW-0479">Metal-binding</keyword>
<feature type="transmembrane region" description="Helical" evidence="10">
    <location>
        <begin position="857"/>
        <end position="875"/>
    </location>
</feature>
<dbReference type="GO" id="GO:0005789">
    <property type="term" value="C:endoplasmic reticulum membrane"/>
    <property type="evidence" value="ECO:0007669"/>
    <property type="project" value="TreeGrafter"/>
</dbReference>
<dbReference type="EMBL" id="JABDTM020012838">
    <property type="protein sequence ID" value="KAH0820117.1"/>
    <property type="molecule type" value="Genomic_DNA"/>
</dbReference>
<dbReference type="SUPFAM" id="SSF57850">
    <property type="entry name" value="RING/U-box"/>
    <property type="match status" value="1"/>
</dbReference>
<dbReference type="InterPro" id="IPR013083">
    <property type="entry name" value="Znf_RING/FYVE/PHD"/>
</dbReference>
<organism evidence="12 13">
    <name type="scientific">Tenebrio molitor</name>
    <name type="common">Yellow mealworm beetle</name>
    <dbReference type="NCBI Taxonomy" id="7067"/>
    <lineage>
        <taxon>Eukaryota</taxon>
        <taxon>Metazoa</taxon>
        <taxon>Ecdysozoa</taxon>
        <taxon>Arthropoda</taxon>
        <taxon>Hexapoda</taxon>
        <taxon>Insecta</taxon>
        <taxon>Pterygota</taxon>
        <taxon>Neoptera</taxon>
        <taxon>Endopterygota</taxon>
        <taxon>Coleoptera</taxon>
        <taxon>Polyphaga</taxon>
        <taxon>Cucujiformia</taxon>
        <taxon>Tenebrionidae</taxon>
        <taxon>Tenebrio</taxon>
    </lineage>
</organism>
<gene>
    <name evidence="12" type="ORF">GEV33_002674</name>
</gene>
<keyword evidence="5" id="KW-0862">Zinc</keyword>
<feature type="transmembrane region" description="Helical" evidence="10">
    <location>
        <begin position="930"/>
        <end position="948"/>
    </location>
</feature>
<dbReference type="FunFam" id="3.30.40.10:FF:000074">
    <property type="entry name" value="Ring finger protein 121"/>
    <property type="match status" value="1"/>
</dbReference>
<evidence type="ECO:0000313" key="12">
    <source>
        <dbReference type="EMBL" id="KAH0820117.1"/>
    </source>
</evidence>
<evidence type="ECO:0000259" key="11">
    <source>
        <dbReference type="PROSITE" id="PS50089"/>
    </source>
</evidence>
<proteinExistence type="predicted"/>
<feature type="region of interest" description="Disordered" evidence="9">
    <location>
        <begin position="453"/>
        <end position="492"/>
    </location>
</feature>
<feature type="region of interest" description="Disordered" evidence="9">
    <location>
        <begin position="539"/>
        <end position="561"/>
    </location>
</feature>
<comment type="caution">
    <text evidence="12">The sequence shown here is derived from an EMBL/GenBank/DDBJ whole genome shotgun (WGS) entry which is preliminary data.</text>
</comment>
<evidence type="ECO:0000256" key="4">
    <source>
        <dbReference type="ARBA" id="ARBA00022771"/>
    </source>
</evidence>
<dbReference type="PANTHER" id="PTHR13407">
    <property type="entry name" value="RNF121 PROTEIN"/>
    <property type="match status" value="1"/>
</dbReference>
<evidence type="ECO:0000313" key="13">
    <source>
        <dbReference type="Proteomes" id="UP000719412"/>
    </source>
</evidence>
<evidence type="ECO:0000256" key="9">
    <source>
        <dbReference type="SAM" id="MobiDB-lite"/>
    </source>
</evidence>
<dbReference type="GO" id="GO:0036503">
    <property type="term" value="P:ERAD pathway"/>
    <property type="evidence" value="ECO:0007669"/>
    <property type="project" value="TreeGrafter"/>
</dbReference>
<reference evidence="12" key="1">
    <citation type="journal article" date="2020" name="J Insects Food Feed">
        <title>The yellow mealworm (Tenebrio molitor) genome: a resource for the emerging insects as food and feed industry.</title>
        <authorList>
            <person name="Eriksson T."/>
            <person name="Andere A."/>
            <person name="Kelstrup H."/>
            <person name="Emery V."/>
            <person name="Picard C."/>
        </authorList>
    </citation>
    <scope>NUCLEOTIDE SEQUENCE</scope>
    <source>
        <strain evidence="12">Stoneville</strain>
        <tissue evidence="12">Whole head</tissue>
    </source>
</reference>
<evidence type="ECO:0000256" key="3">
    <source>
        <dbReference type="ARBA" id="ARBA00022723"/>
    </source>
</evidence>
<feature type="region of interest" description="Disordered" evidence="9">
    <location>
        <begin position="761"/>
        <end position="793"/>
    </location>
</feature>
<keyword evidence="4 8" id="KW-0863">Zinc-finger</keyword>
<evidence type="ECO:0000256" key="5">
    <source>
        <dbReference type="ARBA" id="ARBA00022833"/>
    </source>
</evidence>
<dbReference type="PANTHER" id="PTHR13407:SF0">
    <property type="entry name" value="FI05221P"/>
    <property type="match status" value="1"/>
</dbReference>
<evidence type="ECO:0000256" key="2">
    <source>
        <dbReference type="ARBA" id="ARBA00022692"/>
    </source>
</evidence>
<comment type="subcellular location">
    <subcellularLocation>
        <location evidence="1">Membrane</location>
        <topology evidence="1">Multi-pass membrane protein</topology>
    </subcellularLocation>
</comment>
<sequence length="1083" mass="123213">MHRFVLERLDDPAEIRARMPLVLQFSDPEVVGALSNRITYDIWDESIKLFAKLKTGRCLQCGADIDAVGAFEWTEFGLMMVQSIKPTNTIKLLKRYADLLPKGELDQFFYQYCIFSAASNINGDVLNRTLADEDVKKQAKSSENFLVKLCLTAPRMELSTERPTNSFSTFRKQKTDTSCPPSVSCQLVDENDIIDFSKLRFRDDENWLCDCSRKSKTDLTKWLYFPDDDSSPDDTKLATKSIDTRTFTRPKKRFTRPSIEKYNEELYGSELKELTDSGIQLNGYSLDESPSKPLHFDLAQPTASVYFENILANAPMMDSFQNMSPPSLVNSMCSSTFATLMENSFIKNDPVLREIRDTDFTGSILQQEAEPMFQSITESYSSLNSDVPENFLKKVSFNDKSGAKDDVDKDATITMNATFAKEDLSCDKTVIIDDFGEDFQDAKATSCENLNSTYQRKPKSTNKESNSTFQRRKGNRFSAVKNQESPPRDLNSTITIESEKTQLRDDKTIENIKRLLDRRPSPSFDLNRLSYLVDKNDQHNTTFPNENHKRNSFGSTDSGENLDYMSLSSGSSKNSSKVHSTDRINMIVDMQERQLGGLHQIMSTPKPRTKTTGLWLNHEISPIRDRNSDPEMSSSEQPAKAVIPQNSIRKQKSVGHINQKIPNPKSVNTLGQLDAKGAVRGSHPNLRLSEARPYGLQRPSTNLNSMGHTLKGSYTSLKPINPNLPVAPPPLDSTMTITKNPTVVAQVSPVPREIPAKKEDAQFVKPQQPPRSGLPRPITGIPRPVSRIPGPKKSVEELTPEEKWRLEHQKLHEQHKGHEKMHAEMVLILILTLVVAQFVTLLGMWIIPLILCLRNHWWRFIFIWLLFSCITSLIVRKALQKPITGTTPRLVYKWFLFIYKLSYVLGLLGYFIMMATFFGLNLVFNAKANTWMDCALLLVFYGLYYGVLGRDISEICADKMASHVGYYTNQGMPTRNLDPSVCAVCGNKLLVNENEEGVIENTYKLSCDHVFHEFCIRGWCIVGKKQTCPYCKEKVDLKKMFCNPWEKPHVLYGQLLDWIRWLVAWQPMILFLVQGINWVLGLE</sequence>
<evidence type="ECO:0000256" key="1">
    <source>
        <dbReference type="ARBA" id="ARBA00004141"/>
    </source>
</evidence>
<dbReference type="CDD" id="cd16475">
    <property type="entry name" value="RING-H2_RNF121-like"/>
    <property type="match status" value="1"/>
</dbReference>
<dbReference type="AlphaFoldDB" id="A0A8J6LIH9"/>
<feature type="transmembrane region" description="Helical" evidence="10">
    <location>
        <begin position="1061"/>
        <end position="1080"/>
    </location>
</feature>
<evidence type="ECO:0000256" key="10">
    <source>
        <dbReference type="SAM" id="Phobius"/>
    </source>
</evidence>
<accession>A0A8J6LIH9</accession>